<evidence type="ECO:0000313" key="1">
    <source>
        <dbReference type="EMBL" id="EGO00937.1"/>
    </source>
</evidence>
<dbReference type="HOGENOM" id="CLU_3143932_0_0_1"/>
<dbReference type="InParanoid" id="F8PTA7"/>
<gene>
    <name evidence="1" type="ORF">SERLA73DRAFT_134076</name>
</gene>
<sequence>MVVVAIELPTGKVTCFPSNFPQITFDRDGIIHHFLDTNMLIYKLGSLCS</sequence>
<evidence type="ECO:0000313" key="2">
    <source>
        <dbReference type="Proteomes" id="UP000008063"/>
    </source>
</evidence>
<dbReference type="EMBL" id="GL945478">
    <property type="protein sequence ID" value="EGO00937.1"/>
    <property type="molecule type" value="Genomic_DNA"/>
</dbReference>
<name>F8PTA7_SERL3</name>
<organism evidence="2">
    <name type="scientific">Serpula lacrymans var. lacrymans (strain S7.3)</name>
    <name type="common">Dry rot fungus</name>
    <dbReference type="NCBI Taxonomy" id="936435"/>
    <lineage>
        <taxon>Eukaryota</taxon>
        <taxon>Fungi</taxon>
        <taxon>Dikarya</taxon>
        <taxon>Basidiomycota</taxon>
        <taxon>Agaricomycotina</taxon>
        <taxon>Agaricomycetes</taxon>
        <taxon>Agaricomycetidae</taxon>
        <taxon>Boletales</taxon>
        <taxon>Coniophorineae</taxon>
        <taxon>Serpulaceae</taxon>
        <taxon>Serpula</taxon>
    </lineage>
</organism>
<proteinExistence type="predicted"/>
<keyword evidence="2" id="KW-1185">Reference proteome</keyword>
<protein>
    <submittedName>
        <fullName evidence="1">Uncharacterized protein</fullName>
    </submittedName>
</protein>
<accession>F8PTA7</accession>
<reference evidence="2" key="1">
    <citation type="journal article" date="2011" name="Science">
        <title>The plant cell wall-decomposing machinery underlies the functional diversity of forest fungi.</title>
        <authorList>
            <person name="Eastwood D.C."/>
            <person name="Floudas D."/>
            <person name="Binder M."/>
            <person name="Majcherczyk A."/>
            <person name="Schneider P."/>
            <person name="Aerts A."/>
            <person name="Asiegbu F.O."/>
            <person name="Baker S.E."/>
            <person name="Barry K."/>
            <person name="Bendiksby M."/>
            <person name="Blumentritt M."/>
            <person name="Coutinho P.M."/>
            <person name="Cullen D."/>
            <person name="de Vries R.P."/>
            <person name="Gathman A."/>
            <person name="Goodell B."/>
            <person name="Henrissat B."/>
            <person name="Ihrmark K."/>
            <person name="Kauserud H."/>
            <person name="Kohler A."/>
            <person name="LaButti K."/>
            <person name="Lapidus A."/>
            <person name="Lavin J.L."/>
            <person name="Lee Y.-H."/>
            <person name="Lindquist E."/>
            <person name="Lilly W."/>
            <person name="Lucas S."/>
            <person name="Morin E."/>
            <person name="Murat C."/>
            <person name="Oguiza J.A."/>
            <person name="Park J."/>
            <person name="Pisabarro A.G."/>
            <person name="Riley R."/>
            <person name="Rosling A."/>
            <person name="Salamov A."/>
            <person name="Schmidt O."/>
            <person name="Schmutz J."/>
            <person name="Skrede I."/>
            <person name="Stenlid J."/>
            <person name="Wiebenga A."/>
            <person name="Xie X."/>
            <person name="Kuees U."/>
            <person name="Hibbett D.S."/>
            <person name="Hoffmeister D."/>
            <person name="Hoegberg N."/>
            <person name="Martin F."/>
            <person name="Grigoriev I.V."/>
            <person name="Watkinson S.C."/>
        </authorList>
    </citation>
    <scope>NUCLEOTIDE SEQUENCE [LARGE SCALE GENOMIC DNA]</scope>
    <source>
        <strain evidence="2">strain S7.3</strain>
    </source>
</reference>
<dbReference type="AlphaFoldDB" id="F8PTA7"/>
<dbReference type="Proteomes" id="UP000008063">
    <property type="component" value="Unassembled WGS sequence"/>
</dbReference>